<comment type="caution">
    <text evidence="3">The sequence shown here is derived from an EMBL/GenBank/DDBJ whole genome shotgun (WGS) entry which is preliminary data.</text>
</comment>
<dbReference type="SUPFAM" id="SSF52402">
    <property type="entry name" value="Adenine nucleotide alpha hydrolases-like"/>
    <property type="match status" value="1"/>
</dbReference>
<dbReference type="PANTHER" id="PTHR46268:SF6">
    <property type="entry name" value="UNIVERSAL STRESS PROTEIN UP12"/>
    <property type="match status" value="1"/>
</dbReference>
<dbReference type="Pfam" id="PF00582">
    <property type="entry name" value="Usp"/>
    <property type="match status" value="1"/>
</dbReference>
<feature type="domain" description="UspA" evidence="2">
    <location>
        <begin position="3"/>
        <end position="136"/>
    </location>
</feature>
<dbReference type="EMBL" id="REFZ01000002">
    <property type="protein sequence ID" value="RQH02588.1"/>
    <property type="molecule type" value="Genomic_DNA"/>
</dbReference>
<reference evidence="3 4" key="1">
    <citation type="submission" date="2018-10" db="EMBL/GenBank/DDBJ databases">
        <title>Natrarchaeobius chitinivorans gen. nov., sp. nov., and Natrarchaeobius haloalkaliphilus sp. nov., alkaliphilic, chitin-utilizing haloarchaea from hypersaline alkaline lakes.</title>
        <authorList>
            <person name="Sorokin D.Y."/>
            <person name="Elcheninov A.G."/>
            <person name="Kostrikina N.A."/>
            <person name="Bale N.J."/>
            <person name="Sinninghe Damste J.S."/>
            <person name="Khijniak T.V."/>
            <person name="Kublanov I.V."/>
            <person name="Toshchakov S.V."/>
        </authorList>
    </citation>
    <scope>NUCLEOTIDE SEQUENCE [LARGE SCALE GENOMIC DNA]</scope>
    <source>
        <strain evidence="3 4">AArcht7</strain>
    </source>
</reference>
<dbReference type="Proteomes" id="UP000281431">
    <property type="component" value="Unassembled WGS sequence"/>
</dbReference>
<dbReference type="InterPro" id="IPR014729">
    <property type="entry name" value="Rossmann-like_a/b/a_fold"/>
</dbReference>
<dbReference type="AlphaFoldDB" id="A0A3N6MHH7"/>
<evidence type="ECO:0000313" key="4">
    <source>
        <dbReference type="Proteomes" id="UP000281431"/>
    </source>
</evidence>
<evidence type="ECO:0000256" key="1">
    <source>
        <dbReference type="ARBA" id="ARBA00008791"/>
    </source>
</evidence>
<evidence type="ECO:0000259" key="2">
    <source>
        <dbReference type="Pfam" id="PF00582"/>
    </source>
</evidence>
<dbReference type="Gene3D" id="3.40.50.620">
    <property type="entry name" value="HUPs"/>
    <property type="match status" value="1"/>
</dbReference>
<accession>A0A3N6MHH7</accession>
<keyword evidence="4" id="KW-1185">Reference proteome</keyword>
<dbReference type="PANTHER" id="PTHR46268">
    <property type="entry name" value="STRESS RESPONSE PROTEIN NHAX"/>
    <property type="match status" value="1"/>
</dbReference>
<comment type="similarity">
    <text evidence="1">Belongs to the universal stress protein A family.</text>
</comment>
<dbReference type="CDD" id="cd00293">
    <property type="entry name" value="USP-like"/>
    <property type="match status" value="1"/>
</dbReference>
<evidence type="ECO:0000313" key="3">
    <source>
        <dbReference type="EMBL" id="RQH02588.1"/>
    </source>
</evidence>
<organism evidence="3 4">
    <name type="scientific">Natrarchaeobius chitinivorans</name>
    <dbReference type="NCBI Taxonomy" id="1679083"/>
    <lineage>
        <taxon>Archaea</taxon>
        <taxon>Methanobacteriati</taxon>
        <taxon>Methanobacteriota</taxon>
        <taxon>Stenosarchaea group</taxon>
        <taxon>Halobacteria</taxon>
        <taxon>Halobacteriales</taxon>
        <taxon>Natrialbaceae</taxon>
        <taxon>Natrarchaeobius</taxon>
    </lineage>
</organism>
<sequence length="140" mass="14934">MVIVAAVDRSDRATDVCEQAEILAQAFDDRVHVVHVLTRSDFFDLGRTSAEAEESISMDDVRGVAADVAAEAAANVDVEWEAVGLVGDPADRVVDYADEHDARYVVVAGRKRSPAGKMIFGSVAQTVLLTADCPVVSSIE</sequence>
<name>A0A3N6MHH7_NATCH</name>
<gene>
    <name evidence="3" type="ORF">EA472_04645</name>
</gene>
<dbReference type="InterPro" id="IPR006016">
    <property type="entry name" value="UspA"/>
</dbReference>
<proteinExistence type="inferred from homology"/>
<dbReference type="OrthoDB" id="307404at2157"/>
<protein>
    <submittedName>
        <fullName evidence="3">Universal stress protein</fullName>
    </submittedName>
</protein>